<accession>A0AAV9G217</accession>
<name>A0AAV9G217_9PEZI</name>
<evidence type="ECO:0000259" key="1">
    <source>
        <dbReference type="Pfam" id="PF14200"/>
    </source>
</evidence>
<dbReference type="Gene3D" id="2.80.10.50">
    <property type="match status" value="1"/>
</dbReference>
<dbReference type="EMBL" id="MU866022">
    <property type="protein sequence ID" value="KAK4442275.1"/>
    <property type="molecule type" value="Genomic_DNA"/>
</dbReference>
<feature type="domain" description="Ricin B lectin" evidence="1">
    <location>
        <begin position="48"/>
        <end position="125"/>
    </location>
</feature>
<dbReference type="Proteomes" id="UP001321760">
    <property type="component" value="Unassembled WGS sequence"/>
</dbReference>
<dbReference type="Pfam" id="PF14200">
    <property type="entry name" value="RicinB_lectin_2"/>
    <property type="match status" value="1"/>
</dbReference>
<evidence type="ECO:0000313" key="3">
    <source>
        <dbReference type="Proteomes" id="UP001321760"/>
    </source>
</evidence>
<reference evidence="2" key="2">
    <citation type="submission" date="2023-05" db="EMBL/GenBank/DDBJ databases">
        <authorList>
            <consortium name="Lawrence Berkeley National Laboratory"/>
            <person name="Steindorff A."/>
            <person name="Hensen N."/>
            <person name="Bonometti L."/>
            <person name="Westerberg I."/>
            <person name="Brannstrom I.O."/>
            <person name="Guillou S."/>
            <person name="Cros-Aarteil S."/>
            <person name="Calhoun S."/>
            <person name="Haridas S."/>
            <person name="Kuo A."/>
            <person name="Mondo S."/>
            <person name="Pangilinan J."/>
            <person name="Riley R."/>
            <person name="Labutti K."/>
            <person name="Andreopoulos B."/>
            <person name="Lipzen A."/>
            <person name="Chen C."/>
            <person name="Yanf M."/>
            <person name="Daum C."/>
            <person name="Ng V."/>
            <person name="Clum A."/>
            <person name="Ohm R."/>
            <person name="Martin F."/>
            <person name="Silar P."/>
            <person name="Natvig D."/>
            <person name="Lalanne C."/>
            <person name="Gautier V."/>
            <person name="Ament-Velasquez S.L."/>
            <person name="Kruys A."/>
            <person name="Hutchinson M.I."/>
            <person name="Powell A.J."/>
            <person name="Barry K."/>
            <person name="Miller A.N."/>
            <person name="Grigoriev I.V."/>
            <person name="Debuchy R."/>
            <person name="Gladieux P."/>
            <person name="Thoren M.H."/>
            <person name="Johannesson H."/>
        </authorList>
    </citation>
    <scope>NUCLEOTIDE SEQUENCE</scope>
    <source>
        <strain evidence="2">PSN243</strain>
    </source>
</reference>
<keyword evidence="3" id="KW-1185">Reference proteome</keyword>
<evidence type="ECO:0000313" key="2">
    <source>
        <dbReference type="EMBL" id="KAK4442275.1"/>
    </source>
</evidence>
<dbReference type="InterPro" id="IPR000772">
    <property type="entry name" value="Ricin_B_lectin"/>
</dbReference>
<dbReference type="CDD" id="cd00161">
    <property type="entry name" value="beta-trefoil_Ricin-like"/>
    <property type="match status" value="1"/>
</dbReference>
<sequence>MTITALETNTWYRLVNLGWPRKSLDVINDGKQETEGNIQVANTGDFSGQHWQLRPSKTHPGYFHLVTMWLGKDRTLDVKGNDKTHPHLAKAGDASGQRWQLVAMGGDVWKLTNLYSGPELCLSTDESGERVKMVHTGGDSYQRWTLVKIRGITEPGFGN</sequence>
<protein>
    <submittedName>
        <fullName evidence="2">Ricin B lectin domain-containing protein</fullName>
    </submittedName>
</protein>
<proteinExistence type="predicted"/>
<dbReference type="SUPFAM" id="SSF50370">
    <property type="entry name" value="Ricin B-like lectins"/>
    <property type="match status" value="1"/>
</dbReference>
<dbReference type="AlphaFoldDB" id="A0AAV9G217"/>
<comment type="caution">
    <text evidence="2">The sequence shown here is derived from an EMBL/GenBank/DDBJ whole genome shotgun (WGS) entry which is preliminary data.</text>
</comment>
<gene>
    <name evidence="2" type="ORF">QBC34DRAFT_364008</name>
</gene>
<dbReference type="InterPro" id="IPR035992">
    <property type="entry name" value="Ricin_B-like_lectins"/>
</dbReference>
<reference evidence="2" key="1">
    <citation type="journal article" date="2023" name="Mol. Phylogenet. Evol.">
        <title>Genome-scale phylogeny and comparative genomics of the fungal order Sordariales.</title>
        <authorList>
            <person name="Hensen N."/>
            <person name="Bonometti L."/>
            <person name="Westerberg I."/>
            <person name="Brannstrom I.O."/>
            <person name="Guillou S."/>
            <person name="Cros-Aarteil S."/>
            <person name="Calhoun S."/>
            <person name="Haridas S."/>
            <person name="Kuo A."/>
            <person name="Mondo S."/>
            <person name="Pangilinan J."/>
            <person name="Riley R."/>
            <person name="LaButti K."/>
            <person name="Andreopoulos B."/>
            <person name="Lipzen A."/>
            <person name="Chen C."/>
            <person name="Yan M."/>
            <person name="Daum C."/>
            <person name="Ng V."/>
            <person name="Clum A."/>
            <person name="Steindorff A."/>
            <person name="Ohm R.A."/>
            <person name="Martin F."/>
            <person name="Silar P."/>
            <person name="Natvig D.O."/>
            <person name="Lalanne C."/>
            <person name="Gautier V."/>
            <person name="Ament-Velasquez S.L."/>
            <person name="Kruys A."/>
            <person name="Hutchinson M.I."/>
            <person name="Powell A.J."/>
            <person name="Barry K."/>
            <person name="Miller A.N."/>
            <person name="Grigoriev I.V."/>
            <person name="Debuchy R."/>
            <person name="Gladieux P."/>
            <person name="Hiltunen Thoren M."/>
            <person name="Johannesson H."/>
        </authorList>
    </citation>
    <scope>NUCLEOTIDE SEQUENCE</scope>
    <source>
        <strain evidence="2">PSN243</strain>
    </source>
</reference>
<organism evidence="2 3">
    <name type="scientific">Podospora aff. communis PSN243</name>
    <dbReference type="NCBI Taxonomy" id="3040156"/>
    <lineage>
        <taxon>Eukaryota</taxon>
        <taxon>Fungi</taxon>
        <taxon>Dikarya</taxon>
        <taxon>Ascomycota</taxon>
        <taxon>Pezizomycotina</taxon>
        <taxon>Sordariomycetes</taxon>
        <taxon>Sordariomycetidae</taxon>
        <taxon>Sordariales</taxon>
        <taxon>Podosporaceae</taxon>
        <taxon>Podospora</taxon>
    </lineage>
</organism>